<dbReference type="STRING" id="1678840.ATC1_131038"/>
<protein>
    <submittedName>
        <fullName evidence="11">Magnesium-transporting ATPase</fullName>
    </submittedName>
</protein>
<dbReference type="Gene3D" id="3.40.1110.10">
    <property type="entry name" value="Calcium-transporting ATPase, cytoplasmic domain N"/>
    <property type="match status" value="1"/>
</dbReference>
<accession>A0A0S7BW34</accession>
<dbReference type="GO" id="GO:0016887">
    <property type="term" value="F:ATP hydrolysis activity"/>
    <property type="evidence" value="ECO:0007669"/>
    <property type="project" value="InterPro"/>
</dbReference>
<dbReference type="InterPro" id="IPR006068">
    <property type="entry name" value="ATPase_P-typ_cation-transptr_C"/>
</dbReference>
<comment type="subcellular location">
    <subcellularLocation>
        <location evidence="1">Cell membrane</location>
        <topology evidence="1">Multi-pass membrane protein</topology>
    </subcellularLocation>
</comment>
<feature type="transmembrane region" description="Helical" evidence="9">
    <location>
        <begin position="246"/>
        <end position="267"/>
    </location>
</feature>
<dbReference type="Proteomes" id="UP000053370">
    <property type="component" value="Unassembled WGS sequence"/>
</dbReference>
<feature type="transmembrane region" description="Helical" evidence="9">
    <location>
        <begin position="273"/>
        <end position="298"/>
    </location>
</feature>
<comment type="similarity">
    <text evidence="2">Belongs to the cation transport ATPase (P-type) (TC 3.A.3) family. Type IIA subfamily.</text>
</comment>
<dbReference type="Pfam" id="PF00689">
    <property type="entry name" value="Cation_ATPase_C"/>
    <property type="match status" value="1"/>
</dbReference>
<dbReference type="InterPro" id="IPR008250">
    <property type="entry name" value="ATPase_P-typ_transduc_dom_A_sf"/>
</dbReference>
<keyword evidence="6" id="KW-0067">ATP-binding</keyword>
<keyword evidence="4 9" id="KW-0812">Transmembrane</keyword>
<feature type="transmembrane region" description="Helical" evidence="9">
    <location>
        <begin position="892"/>
        <end position="908"/>
    </location>
</feature>
<dbReference type="PRINTS" id="PR00121">
    <property type="entry name" value="NAKATPASE"/>
</dbReference>
<evidence type="ECO:0000256" key="5">
    <source>
        <dbReference type="ARBA" id="ARBA00022741"/>
    </source>
</evidence>
<evidence type="ECO:0000256" key="6">
    <source>
        <dbReference type="ARBA" id="ARBA00022840"/>
    </source>
</evidence>
<evidence type="ECO:0000256" key="4">
    <source>
        <dbReference type="ARBA" id="ARBA00022692"/>
    </source>
</evidence>
<dbReference type="PANTHER" id="PTHR43294:SF21">
    <property type="entry name" value="CATION TRANSPORTING ATPASE"/>
    <property type="match status" value="1"/>
</dbReference>
<dbReference type="InterPro" id="IPR036412">
    <property type="entry name" value="HAD-like_sf"/>
</dbReference>
<evidence type="ECO:0000313" key="11">
    <source>
        <dbReference type="EMBL" id="GAP41056.1"/>
    </source>
</evidence>
<dbReference type="Gene3D" id="1.20.1110.10">
    <property type="entry name" value="Calcium-transporting ATPase, transmembrane domain"/>
    <property type="match status" value="1"/>
</dbReference>
<dbReference type="Gene3D" id="3.40.50.1000">
    <property type="entry name" value="HAD superfamily/HAD-like"/>
    <property type="match status" value="1"/>
</dbReference>
<evidence type="ECO:0000256" key="7">
    <source>
        <dbReference type="ARBA" id="ARBA00022989"/>
    </source>
</evidence>
<dbReference type="PATRIC" id="fig|1678840.3.peg.2445"/>
<keyword evidence="7 9" id="KW-1133">Transmembrane helix</keyword>
<feature type="transmembrane region" description="Helical" evidence="9">
    <location>
        <begin position="820"/>
        <end position="841"/>
    </location>
</feature>
<evidence type="ECO:0000256" key="9">
    <source>
        <dbReference type="SAM" id="Phobius"/>
    </source>
</evidence>
<dbReference type="AlphaFoldDB" id="A0A0S7BW34"/>
<dbReference type="InterPro" id="IPR023299">
    <property type="entry name" value="ATPase_P-typ_cyto_dom_N"/>
</dbReference>
<dbReference type="Pfam" id="PF00122">
    <property type="entry name" value="E1-E2_ATPase"/>
    <property type="match status" value="1"/>
</dbReference>
<dbReference type="InterPro" id="IPR001757">
    <property type="entry name" value="P_typ_ATPase"/>
</dbReference>
<dbReference type="SUPFAM" id="SSF81653">
    <property type="entry name" value="Calcium ATPase, transduction domain A"/>
    <property type="match status" value="1"/>
</dbReference>
<feature type="domain" description="Cation-transporting P-type ATPase N-terminal" evidence="10">
    <location>
        <begin position="5"/>
        <end position="78"/>
    </location>
</feature>
<keyword evidence="8 9" id="KW-0472">Membrane</keyword>
<dbReference type="GO" id="GO:0005524">
    <property type="term" value="F:ATP binding"/>
    <property type="evidence" value="ECO:0007669"/>
    <property type="project" value="UniProtKB-KW"/>
</dbReference>
<dbReference type="NCBIfam" id="TIGR01494">
    <property type="entry name" value="ATPase_P-type"/>
    <property type="match status" value="2"/>
</dbReference>
<feature type="transmembrane region" description="Helical" evidence="9">
    <location>
        <begin position="861"/>
        <end position="880"/>
    </location>
</feature>
<dbReference type="Pfam" id="PF13246">
    <property type="entry name" value="Cation_ATPase"/>
    <property type="match status" value="1"/>
</dbReference>
<dbReference type="PRINTS" id="PR00119">
    <property type="entry name" value="CATATPASE"/>
</dbReference>
<gene>
    <name evidence="11" type="ORF">ATC1_131038</name>
</gene>
<evidence type="ECO:0000256" key="8">
    <source>
        <dbReference type="ARBA" id="ARBA00023136"/>
    </source>
</evidence>
<dbReference type="SUPFAM" id="SSF56784">
    <property type="entry name" value="HAD-like"/>
    <property type="match status" value="1"/>
</dbReference>
<proteinExistence type="inferred from homology"/>
<evidence type="ECO:0000259" key="10">
    <source>
        <dbReference type="SMART" id="SM00831"/>
    </source>
</evidence>
<reference evidence="11" key="1">
    <citation type="journal article" date="2015" name="Genome Announc.">
        <title>Draft Genome Sequence of Anaerolineae Strain TC1, a Novel Isolate from a Methanogenic Wastewater Treatment System.</title>
        <authorList>
            <person name="Matsuura N."/>
            <person name="Tourlousse D.M."/>
            <person name="Sun L."/>
            <person name="Toyonaga M."/>
            <person name="Kuroda K."/>
            <person name="Ohashi A."/>
            <person name="Cruz R."/>
            <person name="Yamaguchi T."/>
            <person name="Sekiguchi Y."/>
        </authorList>
    </citation>
    <scope>NUCLEOTIDE SEQUENCE [LARGE SCALE GENOMIC DNA]</scope>
    <source>
        <strain evidence="11">TC1</strain>
    </source>
</reference>
<dbReference type="InterPro" id="IPR050510">
    <property type="entry name" value="Cation_transp_ATPase_P-type"/>
</dbReference>
<dbReference type="InterPro" id="IPR023298">
    <property type="entry name" value="ATPase_P-typ_TM_dom_sf"/>
</dbReference>
<feature type="transmembrane region" description="Helical" evidence="9">
    <location>
        <begin position="64"/>
        <end position="95"/>
    </location>
</feature>
<dbReference type="Pfam" id="PF00690">
    <property type="entry name" value="Cation_ATPase_N"/>
    <property type="match status" value="1"/>
</dbReference>
<keyword evidence="3" id="KW-1003">Cell membrane</keyword>
<dbReference type="GO" id="GO:0005886">
    <property type="term" value="C:plasma membrane"/>
    <property type="evidence" value="ECO:0007669"/>
    <property type="project" value="UniProtKB-SubCell"/>
</dbReference>
<keyword evidence="5" id="KW-0547">Nucleotide-binding</keyword>
<dbReference type="RefSeq" id="WP_062281488.1">
    <property type="nucleotide sequence ID" value="NZ_DF968181.1"/>
</dbReference>
<evidence type="ECO:0000256" key="2">
    <source>
        <dbReference type="ARBA" id="ARBA00005675"/>
    </source>
</evidence>
<dbReference type="EMBL" id="DF968181">
    <property type="protein sequence ID" value="GAP41056.1"/>
    <property type="molecule type" value="Genomic_DNA"/>
</dbReference>
<evidence type="ECO:0000313" key="12">
    <source>
        <dbReference type="Proteomes" id="UP000053370"/>
    </source>
</evidence>
<evidence type="ECO:0000256" key="1">
    <source>
        <dbReference type="ARBA" id="ARBA00004651"/>
    </source>
</evidence>
<dbReference type="InterPro" id="IPR023214">
    <property type="entry name" value="HAD_sf"/>
</dbReference>
<keyword evidence="12" id="KW-1185">Reference proteome</keyword>
<dbReference type="Gene3D" id="2.70.150.10">
    <property type="entry name" value="Calcium-transporting ATPase, cytoplasmic transduction domain A"/>
    <property type="match status" value="1"/>
</dbReference>
<sequence length="922" mass="102654">MAFLPLQMLTPQEIFDYLASSDDGLSDREVSERTRLYGQNCLIEPYRTLPVRQWIQYISNPMSLLLWGAGLISMLIGHIGLGLVIWTIVVINSFFSFWSESRAIQALDTLRKMLPVNAVVLRNGQRKPIPASEIVPGDIIILTAGDRIPADARLIESFGFRTNQSALTGEVMPVLKISEPFLRDDLSELEYPNLIFSGTTVVSGNGKAVVYRTGMTTQFGRIAQLTQTQKEEPSHLQRQIQHITKYLSAAGILLAVVIFIIGVYDIGIQKKDALALSIGILAATLPEGLAATITLALAMSVQRLAPQGIFVKKLSIVETLGSVSVICTDKSGTLTQNQMTVREIWTKGDRYSVSGVGYDPCGEVISMKTGTIQEFRSSDLDLIGRTAILCNNSRLLPSDSEQSAWHSLGDQTESALRVMAIKFGLKSAEVENEFPRIYEIPFDAHRKRMSTIHTINHQLLICTKGAPKEILFLCSHILIEGQVVELSEEMRKEILQITDEFSSSSLRVLALAQREIPYQKGPFYAEMIECGLTFLGLIGMMDPPRVEVARAVQTIKQAGIRMMMITGDYGLTAESIARRIGMLSTKNTHLITGSEIDGMDDETLAQLLSQEIVFSRMAPEHKLRIVNLLKAQGEIVAFIGDGVNDTPAIRAADVGIAMGLTGSDAAKESADVILMRDDFSSIVTAIGEGRSIFENIRKSITYIFASNIPEILPFFLTAIFQIPLALTVAQVIAIDFVTDLFPALGLCSEKPELNVMLCPPRRKDQLLVDRSLLLQSFLRLGGTEFLLCFLLFVSVYWDSGNLLFDSLNRKFVLMQSNGQVYLTAITVYYAGVVFVQFGNAFVCRTEKNDVWIIGIFSNPHLIFALFLSSLFLMVTIYFTPVKILFQHVSLPFVYWLRISLLIPIFYLIEKIRKQVFELWKSR</sequence>
<dbReference type="OrthoDB" id="9760364at2"/>
<organism evidence="11">
    <name type="scientific">Flexilinea flocculi</name>
    <dbReference type="NCBI Taxonomy" id="1678840"/>
    <lineage>
        <taxon>Bacteria</taxon>
        <taxon>Bacillati</taxon>
        <taxon>Chloroflexota</taxon>
        <taxon>Anaerolineae</taxon>
        <taxon>Anaerolineales</taxon>
        <taxon>Anaerolineaceae</taxon>
        <taxon>Flexilinea</taxon>
    </lineage>
</organism>
<dbReference type="SUPFAM" id="SSF81660">
    <property type="entry name" value="Metal cation-transporting ATPase, ATP-binding domain N"/>
    <property type="match status" value="1"/>
</dbReference>
<dbReference type="InterPro" id="IPR004014">
    <property type="entry name" value="ATPase_P-typ_cation-transptr_N"/>
</dbReference>
<name>A0A0S7BW34_9CHLR</name>
<dbReference type="InterPro" id="IPR059000">
    <property type="entry name" value="ATPase_P-type_domA"/>
</dbReference>
<dbReference type="SUPFAM" id="SSF81665">
    <property type="entry name" value="Calcium ATPase, transmembrane domain M"/>
    <property type="match status" value="1"/>
</dbReference>
<evidence type="ECO:0000256" key="3">
    <source>
        <dbReference type="ARBA" id="ARBA00022475"/>
    </source>
</evidence>
<dbReference type="PANTHER" id="PTHR43294">
    <property type="entry name" value="SODIUM/POTASSIUM-TRANSPORTING ATPASE SUBUNIT ALPHA"/>
    <property type="match status" value="1"/>
</dbReference>
<dbReference type="SMART" id="SM00831">
    <property type="entry name" value="Cation_ATPase_N"/>
    <property type="match status" value="1"/>
</dbReference>
<dbReference type="Pfam" id="PF08282">
    <property type="entry name" value="Hydrolase_3"/>
    <property type="match status" value="1"/>
</dbReference>